<dbReference type="GeneID" id="68571776"/>
<dbReference type="EMBL" id="BAAADU010000002">
    <property type="protein sequence ID" value="GAA0649968.1"/>
    <property type="molecule type" value="Genomic_DNA"/>
</dbReference>
<feature type="transmembrane region" description="Helical" evidence="1">
    <location>
        <begin position="253"/>
        <end position="272"/>
    </location>
</feature>
<accession>A0AAV3SZ83</accession>
<dbReference type="Proteomes" id="UP001500194">
    <property type="component" value="Unassembled WGS sequence"/>
</dbReference>
<dbReference type="PANTHER" id="PTHR43471">
    <property type="entry name" value="ABC TRANSPORTER PERMEASE"/>
    <property type="match status" value="1"/>
</dbReference>
<evidence type="ECO:0000313" key="2">
    <source>
        <dbReference type="EMBL" id="GAA0649968.1"/>
    </source>
</evidence>
<feature type="transmembrane region" description="Helical" evidence="1">
    <location>
        <begin position="58"/>
        <end position="77"/>
    </location>
</feature>
<sequence length="277" mass="29049">MSWTVVAKKDFQDAVRSRMLWGLTILFVLFMAGMAYLYQVFTESGGTGDPTVDTLGLIAFLSSPVTLLVPITGLVVGHKSIAGEVESGSAKLLLSLPHSRRDAVVGKVVGRAAVLSLSIVVGLAVSLLVMLALYDEYTLASFAVFGVFSLVLGAVYTAIGVGISSLTNDSGRATIGAAGFFILVEFILPLIPTGLVALLDLNVSPDAVWPLVFNVIPPSGAYTFALANFVPEAGFGTGLGSLPDTVLLDGPTMIVLLVAWLVLAPLVGYLRFNSRDL</sequence>
<dbReference type="AlphaFoldDB" id="A0AAV3SZ83"/>
<keyword evidence="3" id="KW-1185">Reference proteome</keyword>
<feature type="transmembrane region" description="Helical" evidence="1">
    <location>
        <begin position="175"/>
        <end position="199"/>
    </location>
</feature>
<gene>
    <name evidence="2" type="ORF">GCM10009019_10960</name>
</gene>
<dbReference type="RefSeq" id="WP_227261201.1">
    <property type="nucleotide sequence ID" value="NZ_BAAADU010000002.1"/>
</dbReference>
<evidence type="ECO:0000313" key="3">
    <source>
        <dbReference type="Proteomes" id="UP001500194"/>
    </source>
</evidence>
<feature type="transmembrane region" description="Helical" evidence="1">
    <location>
        <begin position="20"/>
        <end position="38"/>
    </location>
</feature>
<evidence type="ECO:0000256" key="1">
    <source>
        <dbReference type="SAM" id="Phobius"/>
    </source>
</evidence>
<protein>
    <submittedName>
        <fullName evidence="2">ABC transporter permease</fullName>
    </submittedName>
</protein>
<proteinExistence type="predicted"/>
<keyword evidence="1" id="KW-1133">Transmembrane helix</keyword>
<keyword evidence="1" id="KW-0472">Membrane</keyword>
<dbReference type="Pfam" id="PF12679">
    <property type="entry name" value="ABC2_membrane_2"/>
    <property type="match status" value="1"/>
</dbReference>
<name>A0AAV3SZ83_9EURY</name>
<feature type="transmembrane region" description="Helical" evidence="1">
    <location>
        <begin position="140"/>
        <end position="163"/>
    </location>
</feature>
<dbReference type="GO" id="GO:0005886">
    <property type="term" value="C:plasma membrane"/>
    <property type="evidence" value="ECO:0007669"/>
    <property type="project" value="UniProtKB-SubCell"/>
</dbReference>
<reference evidence="2 3" key="1">
    <citation type="journal article" date="2019" name="Int. J. Syst. Evol. Microbiol.">
        <title>The Global Catalogue of Microorganisms (GCM) 10K type strain sequencing project: providing services to taxonomists for standard genome sequencing and annotation.</title>
        <authorList>
            <consortium name="The Broad Institute Genomics Platform"/>
            <consortium name="The Broad Institute Genome Sequencing Center for Infectious Disease"/>
            <person name="Wu L."/>
            <person name="Ma J."/>
        </authorList>
    </citation>
    <scope>NUCLEOTIDE SEQUENCE [LARGE SCALE GENOMIC DNA]</scope>
    <source>
        <strain evidence="2 3">JCM 16327</strain>
    </source>
</reference>
<comment type="caution">
    <text evidence="2">The sequence shown here is derived from an EMBL/GenBank/DDBJ whole genome shotgun (WGS) entry which is preliminary data.</text>
</comment>
<organism evidence="2 3">
    <name type="scientific">Salarchaeum japonicum</name>
    <dbReference type="NCBI Taxonomy" id="555573"/>
    <lineage>
        <taxon>Archaea</taxon>
        <taxon>Methanobacteriati</taxon>
        <taxon>Methanobacteriota</taxon>
        <taxon>Stenosarchaea group</taxon>
        <taxon>Halobacteria</taxon>
        <taxon>Halobacteriales</taxon>
        <taxon>Halobacteriaceae</taxon>
    </lineage>
</organism>
<keyword evidence="1" id="KW-0812">Transmembrane</keyword>
<dbReference type="GO" id="GO:0140359">
    <property type="term" value="F:ABC-type transporter activity"/>
    <property type="evidence" value="ECO:0007669"/>
    <property type="project" value="InterPro"/>
</dbReference>
<dbReference type="PANTHER" id="PTHR43471:SF1">
    <property type="entry name" value="ABC TRANSPORTER PERMEASE PROTEIN NOSY-RELATED"/>
    <property type="match status" value="1"/>
</dbReference>
<feature type="transmembrane region" description="Helical" evidence="1">
    <location>
        <begin position="108"/>
        <end position="134"/>
    </location>
</feature>